<evidence type="ECO:0000313" key="1">
    <source>
        <dbReference type="EMBL" id="SFM12341.1"/>
    </source>
</evidence>
<protein>
    <submittedName>
        <fullName evidence="1">Uncharacterized protein</fullName>
    </submittedName>
</protein>
<organism evidence="1 2">
    <name type="scientific">Nitrosomonas nitrosa</name>
    <dbReference type="NCBI Taxonomy" id="52442"/>
    <lineage>
        <taxon>Bacteria</taxon>
        <taxon>Pseudomonadati</taxon>
        <taxon>Pseudomonadota</taxon>
        <taxon>Betaproteobacteria</taxon>
        <taxon>Nitrosomonadales</taxon>
        <taxon>Nitrosomonadaceae</taxon>
        <taxon>Nitrosomonas</taxon>
    </lineage>
</organism>
<accession>A0A1I4NA10</accession>
<reference evidence="1 2" key="1">
    <citation type="submission" date="2016-10" db="EMBL/GenBank/DDBJ databases">
        <authorList>
            <person name="de Groot N.N."/>
        </authorList>
    </citation>
    <scope>NUCLEOTIDE SEQUENCE [LARGE SCALE GENOMIC DNA]</scope>
    <source>
        <strain evidence="1 2">Nm146</strain>
    </source>
</reference>
<proteinExistence type="predicted"/>
<gene>
    <name evidence="1" type="ORF">SAMN05421880_10721</name>
</gene>
<name>A0A1I4NA10_9PROT</name>
<evidence type="ECO:0000313" key="2">
    <source>
        <dbReference type="Proteomes" id="UP000199561"/>
    </source>
</evidence>
<sequence>MNSGVNHCWHIMAYESESFDWQLLLSDFLRILKSVPVLDSVLPADSDIFLFFQSQLSNKSFQAIDLF</sequence>
<keyword evidence="2" id="KW-1185">Reference proteome</keyword>
<dbReference type="Proteomes" id="UP000199561">
    <property type="component" value="Unassembled WGS sequence"/>
</dbReference>
<dbReference type="EMBL" id="FOUF01000007">
    <property type="protein sequence ID" value="SFM12341.1"/>
    <property type="molecule type" value="Genomic_DNA"/>
</dbReference>
<dbReference type="STRING" id="52442.SAMN05421880_10721"/>
<dbReference type="AlphaFoldDB" id="A0A1I4NA10"/>